<dbReference type="PANTHER" id="PTHR40763">
    <property type="entry name" value="MEMBRANE PROTEIN-RELATED"/>
    <property type="match status" value="1"/>
</dbReference>
<accession>A0ABU0GJP2</accession>
<evidence type="ECO:0000259" key="2">
    <source>
        <dbReference type="Pfam" id="PF22570"/>
    </source>
</evidence>
<feature type="transmembrane region" description="Helical" evidence="1">
    <location>
        <begin position="62"/>
        <end position="78"/>
    </location>
</feature>
<sequence length="236" mass="25534">MDGRRSLGQVLVGVLVVLAGVVLLLERTGVLDIDLATVASTLWPLLVVLVGVTSLLLVPRAWFGPVVVTAAGVVLLLDRLRVLDVSLWEYLWPVAVILIGLGIVLGAAARTEQEGRLTAIAFWWGAERRTRTQRFRWASLTAIMGGVELDLREADIEGAARIDVFTFWGGVDIKVPRTWEVRTSGLPLLGGWEDKTEPPLGGGPVLDVRLVTIMGGAEIRHGKRSARPDVQDAPLA</sequence>
<comment type="caution">
    <text evidence="3">The sequence shown here is derived from an EMBL/GenBank/DDBJ whole genome shotgun (WGS) entry which is preliminary data.</text>
</comment>
<evidence type="ECO:0000313" key="4">
    <source>
        <dbReference type="Proteomes" id="UP001240250"/>
    </source>
</evidence>
<proteinExistence type="predicted"/>
<keyword evidence="1" id="KW-0472">Membrane</keyword>
<reference evidence="3 4" key="1">
    <citation type="submission" date="2023-07" db="EMBL/GenBank/DDBJ databases">
        <title>Sequencing the genomes of 1000 actinobacteria strains.</title>
        <authorList>
            <person name="Klenk H.-P."/>
        </authorList>
    </citation>
    <scope>NUCLEOTIDE SEQUENCE [LARGE SCALE GENOMIC DNA]</scope>
    <source>
        <strain evidence="3 4">DSM 14785</strain>
    </source>
</reference>
<evidence type="ECO:0000313" key="3">
    <source>
        <dbReference type="EMBL" id="MDQ0424810.1"/>
    </source>
</evidence>
<dbReference type="InterPro" id="IPR054331">
    <property type="entry name" value="LiaF_TM"/>
</dbReference>
<keyword evidence="4" id="KW-1185">Reference proteome</keyword>
<feature type="transmembrane region" description="Helical" evidence="1">
    <location>
        <begin position="90"/>
        <end position="109"/>
    </location>
</feature>
<name>A0ABU0GJP2_9CELL</name>
<dbReference type="PANTHER" id="PTHR40763:SF5">
    <property type="entry name" value="MEMBRANE PROTEIN"/>
    <property type="match status" value="1"/>
</dbReference>
<dbReference type="EMBL" id="JAUSVM010000001">
    <property type="protein sequence ID" value="MDQ0424810.1"/>
    <property type="molecule type" value="Genomic_DNA"/>
</dbReference>
<evidence type="ECO:0000256" key="1">
    <source>
        <dbReference type="SAM" id="Phobius"/>
    </source>
</evidence>
<feature type="transmembrane region" description="Helical" evidence="1">
    <location>
        <begin position="37"/>
        <end position="56"/>
    </location>
</feature>
<organism evidence="3 4">
    <name type="scientific">Cellulomonas iranensis</name>
    <dbReference type="NCBI Taxonomy" id="76862"/>
    <lineage>
        <taxon>Bacteria</taxon>
        <taxon>Bacillati</taxon>
        <taxon>Actinomycetota</taxon>
        <taxon>Actinomycetes</taxon>
        <taxon>Micrococcales</taxon>
        <taxon>Cellulomonadaceae</taxon>
        <taxon>Cellulomonas</taxon>
    </lineage>
</organism>
<dbReference type="Proteomes" id="UP001240250">
    <property type="component" value="Unassembled WGS sequence"/>
</dbReference>
<feature type="domain" description="LiaF transmembrane" evidence="2">
    <location>
        <begin position="11"/>
        <end position="106"/>
    </location>
</feature>
<feature type="transmembrane region" description="Helical" evidence="1">
    <location>
        <begin position="6"/>
        <end position="25"/>
    </location>
</feature>
<keyword evidence="1" id="KW-1133">Transmembrane helix</keyword>
<dbReference type="RefSeq" id="WP_046530023.1">
    <property type="nucleotide sequence ID" value="NZ_CP084585.1"/>
</dbReference>
<gene>
    <name evidence="3" type="ORF">JO380_001191</name>
</gene>
<keyword evidence="1" id="KW-0812">Transmembrane</keyword>
<protein>
    <recommendedName>
        <fullName evidence="2">LiaF transmembrane domain-containing protein</fullName>
    </recommendedName>
</protein>
<dbReference type="Pfam" id="PF22570">
    <property type="entry name" value="LiaF-TM"/>
    <property type="match status" value="1"/>
</dbReference>